<dbReference type="Pfam" id="PF00248">
    <property type="entry name" value="Aldo_ket_red"/>
    <property type="match status" value="1"/>
</dbReference>
<evidence type="ECO:0000313" key="4">
    <source>
        <dbReference type="Proteomes" id="UP001211987"/>
    </source>
</evidence>
<dbReference type="InterPro" id="IPR023210">
    <property type="entry name" value="NADP_OxRdtase_dom"/>
</dbReference>
<keyword evidence="1" id="KW-0560">Oxidoreductase</keyword>
<dbReference type="PANTHER" id="PTHR43364:SF4">
    <property type="entry name" value="NAD(P)-LINKED OXIDOREDUCTASE SUPERFAMILY PROTEIN"/>
    <property type="match status" value="1"/>
</dbReference>
<comment type="caution">
    <text evidence="3">The sequence shown here is derived from an EMBL/GenBank/DDBJ whole genome shotgun (WGS) entry which is preliminary data.</text>
</comment>
<dbReference type="RefSeq" id="WP_272018621.1">
    <property type="nucleotide sequence ID" value="NZ_JAQLKE010000001.1"/>
</dbReference>
<feature type="domain" description="NADP-dependent oxidoreductase" evidence="2">
    <location>
        <begin position="13"/>
        <end position="299"/>
    </location>
</feature>
<sequence length="317" mass="36150">MKQIEMQDLTIPPIAIGTWAWGKGPFGSKFIFGVSHGIEELKPIYHYAVKNGLTLFDTAPVYSLGSSEKIIGDLSNGEDILISTKFMPTSWLPRKSMSWTLNSSLSRLKRADTDIYWIHRPANVTKWAKEIIPLMKANKIRYCGISNHNLKQIKEVELILKNAGLKLAAIQNHFSLLYRNSEENGIMKYCEEQGIAFFAYMVLEQGALTGYYNYNHPFPKRTRRARAFSKQRLKQIEPLILEMKNIGLKYNVGVAEIAIAYALAKNTVPIIGVTKVKHIDSALAALKITMSEEDIHKLEYFSNNFQLKIKGFWEKKM</sequence>
<reference evidence="3" key="1">
    <citation type="submission" date="2023-01" db="EMBL/GenBank/DDBJ databases">
        <title>Human gut microbiome strain richness.</title>
        <authorList>
            <person name="Chen-Liaw A."/>
        </authorList>
    </citation>
    <scope>NUCLEOTIDE SEQUENCE</scope>
    <source>
        <strain evidence="3">1001217st2_G6_1001217B_191108</strain>
    </source>
</reference>
<evidence type="ECO:0000259" key="2">
    <source>
        <dbReference type="Pfam" id="PF00248"/>
    </source>
</evidence>
<dbReference type="Gene3D" id="3.20.20.100">
    <property type="entry name" value="NADP-dependent oxidoreductase domain"/>
    <property type="match status" value="1"/>
</dbReference>
<proteinExistence type="predicted"/>
<dbReference type="PANTHER" id="PTHR43364">
    <property type="entry name" value="NADH-SPECIFIC METHYLGLYOXAL REDUCTASE-RELATED"/>
    <property type="match status" value="1"/>
</dbReference>
<evidence type="ECO:0000256" key="1">
    <source>
        <dbReference type="ARBA" id="ARBA00023002"/>
    </source>
</evidence>
<dbReference type="EMBL" id="JAQLKE010000001">
    <property type="protein sequence ID" value="MDB7082259.1"/>
    <property type="molecule type" value="Genomic_DNA"/>
</dbReference>
<evidence type="ECO:0000313" key="3">
    <source>
        <dbReference type="EMBL" id="MDB7082259.1"/>
    </source>
</evidence>
<dbReference type="InterPro" id="IPR050523">
    <property type="entry name" value="AKR_Detox_Biosynth"/>
</dbReference>
<accession>A0AB35IDA7</accession>
<dbReference type="InterPro" id="IPR036812">
    <property type="entry name" value="NAD(P)_OxRdtase_dom_sf"/>
</dbReference>
<dbReference type="GO" id="GO:0005829">
    <property type="term" value="C:cytosol"/>
    <property type="evidence" value="ECO:0007669"/>
    <property type="project" value="TreeGrafter"/>
</dbReference>
<dbReference type="SUPFAM" id="SSF51430">
    <property type="entry name" value="NAD(P)-linked oxidoreductase"/>
    <property type="match status" value="1"/>
</dbReference>
<dbReference type="AlphaFoldDB" id="A0AB35IDA7"/>
<dbReference type="Proteomes" id="UP001211987">
    <property type="component" value="Unassembled WGS sequence"/>
</dbReference>
<organism evidence="3 4">
    <name type="scientific">Thomasclavelia ramosa</name>
    <dbReference type="NCBI Taxonomy" id="1547"/>
    <lineage>
        <taxon>Bacteria</taxon>
        <taxon>Bacillati</taxon>
        <taxon>Bacillota</taxon>
        <taxon>Erysipelotrichia</taxon>
        <taxon>Erysipelotrichales</taxon>
        <taxon>Coprobacillaceae</taxon>
        <taxon>Thomasclavelia</taxon>
    </lineage>
</organism>
<protein>
    <submittedName>
        <fullName evidence="3">Aldo/keto reductase</fullName>
    </submittedName>
</protein>
<dbReference type="GO" id="GO:0016491">
    <property type="term" value="F:oxidoreductase activity"/>
    <property type="evidence" value="ECO:0007669"/>
    <property type="project" value="UniProtKB-KW"/>
</dbReference>
<gene>
    <name evidence="3" type="ORF">PM738_00470</name>
</gene>
<name>A0AB35IDA7_9FIRM</name>